<proteinExistence type="predicted"/>
<dbReference type="FunCoup" id="E8N416">
    <property type="interactions" value="62"/>
</dbReference>
<dbReference type="STRING" id="926569.ANT_11460"/>
<dbReference type="InterPro" id="IPR050490">
    <property type="entry name" value="Bact_solute-bd_prot1"/>
</dbReference>
<dbReference type="EMBL" id="AP012029">
    <property type="protein sequence ID" value="BAJ63180.1"/>
    <property type="molecule type" value="Genomic_DNA"/>
</dbReference>
<keyword evidence="3" id="KW-1185">Reference proteome</keyword>
<organism evidence="2 3">
    <name type="scientific">Anaerolinea thermophila (strain DSM 14523 / JCM 11388 / NBRC 100420 / UNI-1)</name>
    <dbReference type="NCBI Taxonomy" id="926569"/>
    <lineage>
        <taxon>Bacteria</taxon>
        <taxon>Bacillati</taxon>
        <taxon>Chloroflexota</taxon>
        <taxon>Anaerolineae</taxon>
        <taxon>Anaerolineales</taxon>
        <taxon>Anaerolineaceae</taxon>
        <taxon>Anaerolinea</taxon>
    </lineage>
</organism>
<dbReference type="InParanoid" id="E8N416"/>
<dbReference type="InterPro" id="IPR006059">
    <property type="entry name" value="SBP"/>
</dbReference>
<dbReference type="SUPFAM" id="SSF53850">
    <property type="entry name" value="Periplasmic binding protein-like II"/>
    <property type="match status" value="1"/>
</dbReference>
<dbReference type="HOGENOM" id="CLU_031285_10_0_0"/>
<dbReference type="AlphaFoldDB" id="E8N416"/>
<dbReference type="Gene3D" id="3.40.190.10">
    <property type="entry name" value="Periplasmic binding protein-like II"/>
    <property type="match status" value="1"/>
</dbReference>
<dbReference type="Pfam" id="PF01547">
    <property type="entry name" value="SBP_bac_1"/>
    <property type="match status" value="1"/>
</dbReference>
<dbReference type="PANTHER" id="PTHR43649:SF14">
    <property type="entry name" value="BLR3389 PROTEIN"/>
    <property type="match status" value="1"/>
</dbReference>
<evidence type="ECO:0000313" key="2">
    <source>
        <dbReference type="EMBL" id="BAJ63180.1"/>
    </source>
</evidence>
<dbReference type="CDD" id="cd14748">
    <property type="entry name" value="PBP2_UgpB"/>
    <property type="match status" value="1"/>
</dbReference>
<feature type="signal peptide" evidence="1">
    <location>
        <begin position="1"/>
        <end position="30"/>
    </location>
</feature>
<dbReference type="PANTHER" id="PTHR43649">
    <property type="entry name" value="ARABINOSE-BINDING PROTEIN-RELATED"/>
    <property type="match status" value="1"/>
</dbReference>
<accession>E8N416</accession>
<dbReference type="PROSITE" id="PS51257">
    <property type="entry name" value="PROKAR_LIPOPROTEIN"/>
    <property type="match status" value="1"/>
</dbReference>
<evidence type="ECO:0000313" key="3">
    <source>
        <dbReference type="Proteomes" id="UP000008922"/>
    </source>
</evidence>
<evidence type="ECO:0000256" key="1">
    <source>
        <dbReference type="SAM" id="SignalP"/>
    </source>
</evidence>
<sequence length="438" mass="47108">MKLFSRYFLPIMLILSILLTACGSTTTPTAAPQTGEQPAEQNACGKVELQYWNPFTGPDGPYMGEMVEAFNASHPDIHVTMTSQGEYYTQISTAAAADTLPDVAIIHADQVATLAFRNVLRPIDDLVAEMGLSGDDYPEAVWAAGEVAGHRYSIPLDIHPMTMFYNADLLKSAGFENPPANAEEFEAIAAALTTEETKGFDITGGFPVQQIFQQMLHQFGGTEFNEDGTQATWNSEAGVKALQWMKDMQNKYSAPNLEVDAELNAFKAGTVAMIWNGIWQTTNVTGEGVEFDGRATSVPQIGPYMAVWAGSHQFTMPVHKNIDPCKDKAAAEFIKYMVANSVTWAKAGQIPASKSVRQSAEFLAIEPQASIAKSVDYAFFPPAVPGITDAFGPLGEAVGAVMNGTATDIKAALDDAAKRANEILAQNKATYGDAPKAP</sequence>
<feature type="chain" id="PRO_5003225268" evidence="1">
    <location>
        <begin position="31"/>
        <end position="438"/>
    </location>
</feature>
<dbReference type="KEGG" id="atm:ANT_11460"/>
<keyword evidence="1" id="KW-0732">Signal</keyword>
<reference evidence="2 3" key="1">
    <citation type="submission" date="2010-12" db="EMBL/GenBank/DDBJ databases">
        <title>Whole genome sequence of Anaerolinea thermophila UNI-1.</title>
        <authorList>
            <person name="Narita-Yamada S."/>
            <person name="Kishi E."/>
            <person name="Watanabe Y."/>
            <person name="Takasaki K."/>
            <person name="Ankai A."/>
            <person name="Oguchi A."/>
            <person name="Fukui S."/>
            <person name="Takahashi M."/>
            <person name="Yashiro I."/>
            <person name="Hosoyama A."/>
            <person name="Sekiguchi Y."/>
            <person name="Hanada S."/>
            <person name="Fujita N."/>
        </authorList>
    </citation>
    <scope>NUCLEOTIDE SEQUENCE [LARGE SCALE GENOMIC DNA]</scope>
    <source>
        <strain evidence="3">DSM 14523 / JCM 11388 / NBRC 100420 / UNI-1</strain>
    </source>
</reference>
<gene>
    <name evidence="2" type="ordered locus">ANT_11460</name>
</gene>
<name>E8N416_ANATU</name>
<dbReference type="Proteomes" id="UP000008922">
    <property type="component" value="Chromosome"/>
</dbReference>
<dbReference type="eggNOG" id="COG1653">
    <property type="taxonomic scope" value="Bacteria"/>
</dbReference>
<protein>
    <submittedName>
        <fullName evidence="2">ABC transporter substrate binding protein</fullName>
    </submittedName>
</protein>
<dbReference type="RefSeq" id="WP_013559568.1">
    <property type="nucleotide sequence ID" value="NC_014960.1"/>
</dbReference>